<accession>A0AAE1A036</accession>
<reference evidence="1" key="1">
    <citation type="journal article" date="2023" name="G3 (Bethesda)">
        <title>A reference genome for the long-term kleptoplast-retaining sea slug Elysia crispata morphotype clarki.</title>
        <authorList>
            <person name="Eastman K.E."/>
            <person name="Pendleton A.L."/>
            <person name="Shaikh M.A."/>
            <person name="Suttiyut T."/>
            <person name="Ogas R."/>
            <person name="Tomko P."/>
            <person name="Gavelis G."/>
            <person name="Widhalm J.R."/>
            <person name="Wisecaver J.H."/>
        </authorList>
    </citation>
    <scope>NUCLEOTIDE SEQUENCE</scope>
    <source>
        <strain evidence="1">ECLA1</strain>
    </source>
</reference>
<dbReference type="Proteomes" id="UP001283361">
    <property type="component" value="Unassembled WGS sequence"/>
</dbReference>
<evidence type="ECO:0000313" key="1">
    <source>
        <dbReference type="EMBL" id="KAK3778775.1"/>
    </source>
</evidence>
<comment type="caution">
    <text evidence="1">The sequence shown here is derived from an EMBL/GenBank/DDBJ whole genome shotgun (WGS) entry which is preliminary data.</text>
</comment>
<organism evidence="1 2">
    <name type="scientific">Elysia crispata</name>
    <name type="common">lettuce slug</name>
    <dbReference type="NCBI Taxonomy" id="231223"/>
    <lineage>
        <taxon>Eukaryota</taxon>
        <taxon>Metazoa</taxon>
        <taxon>Spiralia</taxon>
        <taxon>Lophotrochozoa</taxon>
        <taxon>Mollusca</taxon>
        <taxon>Gastropoda</taxon>
        <taxon>Heterobranchia</taxon>
        <taxon>Euthyneura</taxon>
        <taxon>Panpulmonata</taxon>
        <taxon>Sacoglossa</taxon>
        <taxon>Placobranchoidea</taxon>
        <taxon>Plakobranchidae</taxon>
        <taxon>Elysia</taxon>
    </lineage>
</organism>
<proteinExistence type="predicted"/>
<keyword evidence="2" id="KW-1185">Reference proteome</keyword>
<name>A0AAE1A036_9GAST</name>
<evidence type="ECO:0000313" key="2">
    <source>
        <dbReference type="Proteomes" id="UP001283361"/>
    </source>
</evidence>
<gene>
    <name evidence="1" type="ORF">RRG08_013045</name>
</gene>
<dbReference type="AlphaFoldDB" id="A0AAE1A036"/>
<protein>
    <submittedName>
        <fullName evidence="1">Uncharacterized protein</fullName>
    </submittedName>
</protein>
<sequence>MLIIFPAHCRRTKFVRFCAVLCRFAVKRIDSSASMGKNGLSLALTSAKLTNRHKFATCSVVDPANTTTGQPKRLDRRFHPLDLSDSFSP</sequence>
<dbReference type="EMBL" id="JAWDGP010002895">
    <property type="protein sequence ID" value="KAK3778775.1"/>
    <property type="molecule type" value="Genomic_DNA"/>
</dbReference>